<dbReference type="EMBL" id="LQZT01000042">
    <property type="protein sequence ID" value="OCW56178.1"/>
    <property type="molecule type" value="Genomic_DNA"/>
</dbReference>
<evidence type="ECO:0000313" key="1">
    <source>
        <dbReference type="EMBL" id="OCW56178.1"/>
    </source>
</evidence>
<dbReference type="NCBIfam" id="NF009434">
    <property type="entry name" value="PRK12793.1"/>
    <property type="match status" value="1"/>
</dbReference>
<accession>A0A1C1YRP1</accession>
<dbReference type="InterPro" id="IPR010845">
    <property type="entry name" value="FlaF"/>
</dbReference>
<dbReference type="AlphaFoldDB" id="A0A1C1YRP1"/>
<name>A0A1C1YRP1_9HYPH</name>
<comment type="caution">
    <text evidence="1">The sequence shown here is derived from an EMBL/GenBank/DDBJ whole genome shotgun (WGS) entry which is preliminary data.</text>
</comment>
<dbReference type="Proteomes" id="UP000094795">
    <property type="component" value="Unassembled WGS sequence"/>
</dbReference>
<reference evidence="1 2" key="1">
    <citation type="submission" date="2015-12" db="EMBL/GenBank/DDBJ databases">
        <authorList>
            <person name="Shamseldin A."/>
            <person name="Moawad H."/>
            <person name="Abd El-Rahim W.M."/>
            <person name="Sadowsky M.J."/>
        </authorList>
    </citation>
    <scope>NUCLEOTIDE SEQUENCE [LARGE SCALE GENOMIC DNA]</scope>
    <source>
        <strain evidence="1 2">JC234</strain>
    </source>
</reference>
<evidence type="ECO:0000313" key="2">
    <source>
        <dbReference type="Proteomes" id="UP000094795"/>
    </source>
</evidence>
<proteinExistence type="predicted"/>
<protein>
    <submittedName>
        <fullName evidence="1">Flagellar biosynthesis regulator FlhF</fullName>
    </submittedName>
</protein>
<keyword evidence="1" id="KW-0969">Cilium</keyword>
<keyword evidence="2" id="KW-1185">Reference proteome</keyword>
<dbReference type="GO" id="GO:0044781">
    <property type="term" value="P:bacterial-type flagellum organization"/>
    <property type="evidence" value="ECO:0007669"/>
    <property type="project" value="InterPro"/>
</dbReference>
<gene>
    <name evidence="1" type="ORF">AWJ14_18945</name>
</gene>
<dbReference type="OrthoDB" id="9808944at2"/>
<sequence length="115" mass="13217">MYQFSYADVQEDGVAEAREREREAITHSISLLEAAKASGLESRDATEAVYFVSRLWVRFVEDLASPENQLSEELRANLISIGIWILKEAERIRQRKSNNFQGIIDISRMIRDGLK</sequence>
<organism evidence="1 2">
    <name type="scientific">Hoeflea olei</name>
    <dbReference type="NCBI Taxonomy" id="1480615"/>
    <lineage>
        <taxon>Bacteria</taxon>
        <taxon>Pseudomonadati</taxon>
        <taxon>Pseudomonadota</taxon>
        <taxon>Alphaproteobacteria</taxon>
        <taxon>Hyphomicrobiales</taxon>
        <taxon>Rhizobiaceae</taxon>
        <taxon>Hoeflea</taxon>
    </lineage>
</organism>
<dbReference type="STRING" id="1480615.AWJ14_18945"/>
<dbReference type="RefSeq" id="WP_066181884.1">
    <property type="nucleotide sequence ID" value="NZ_LQZT01000042.1"/>
</dbReference>
<dbReference type="Pfam" id="PF07309">
    <property type="entry name" value="FlaF"/>
    <property type="match status" value="1"/>
</dbReference>
<keyword evidence="1" id="KW-0966">Cell projection</keyword>
<keyword evidence="1" id="KW-0282">Flagellum</keyword>